<dbReference type="InterPro" id="IPR007791">
    <property type="entry name" value="DjlA_N"/>
</dbReference>
<dbReference type="RefSeq" id="WP_264847248.1">
    <property type="nucleotide sequence ID" value="NZ_BPMA01000044.1"/>
</dbReference>
<evidence type="ECO:0000313" key="3">
    <source>
        <dbReference type="EMBL" id="GJM53741.1"/>
    </source>
</evidence>
<evidence type="ECO:0000313" key="2">
    <source>
        <dbReference type="EMBL" id="GJM50897.1"/>
    </source>
</evidence>
<sequence>MKWIIALLSYVLTRSFWGGLFGWIIGSVLENIGTNKNHSSKKSTIFNTHRANYFSADFELNLLSLCAFVIKADGRTTQQELDYVRSKFVAMYGRERANEVFYSFNNLIKHQNISIEQICAHIYIRTQYATRLQIIHFLFEIAQIDGHISDAEYNQILRIARNLRISSQDFESIKAMFIQTQNNAYKILEINPDASDAEVKKAYREMAKKYHPDRVVTQDDAIKKGAEEKFKKVQQAYEQIQKERGL</sequence>
<name>A0AAV5AZ85_9FLAO</name>
<keyword evidence="5" id="KW-1185">Reference proteome</keyword>
<dbReference type="InterPro" id="IPR036869">
    <property type="entry name" value="J_dom_sf"/>
</dbReference>
<evidence type="ECO:0000259" key="1">
    <source>
        <dbReference type="PROSITE" id="PS50076"/>
    </source>
</evidence>
<dbReference type="InterPro" id="IPR001623">
    <property type="entry name" value="DnaJ_domain"/>
</dbReference>
<dbReference type="Gene3D" id="1.10.287.110">
    <property type="entry name" value="DnaJ domain"/>
    <property type="match status" value="1"/>
</dbReference>
<organism evidence="2 4">
    <name type="scientific">Capnocytophaga catalasegens</name>
    <dbReference type="NCBI Taxonomy" id="1004260"/>
    <lineage>
        <taxon>Bacteria</taxon>
        <taxon>Pseudomonadati</taxon>
        <taxon>Bacteroidota</taxon>
        <taxon>Flavobacteriia</taxon>
        <taxon>Flavobacteriales</taxon>
        <taxon>Flavobacteriaceae</taxon>
        <taxon>Capnocytophaga</taxon>
    </lineage>
</organism>
<evidence type="ECO:0000313" key="4">
    <source>
        <dbReference type="Proteomes" id="UP001207736"/>
    </source>
</evidence>
<gene>
    <name evidence="2" type="ORF">RCZ15_18700</name>
    <name evidence="3" type="ORF">RCZ16_20570</name>
</gene>
<dbReference type="Proteomes" id="UP001207736">
    <property type="component" value="Unassembled WGS sequence"/>
</dbReference>
<dbReference type="Pfam" id="PF05099">
    <property type="entry name" value="TerB"/>
    <property type="match status" value="1"/>
</dbReference>
<dbReference type="SUPFAM" id="SSF158682">
    <property type="entry name" value="TerB-like"/>
    <property type="match status" value="1"/>
</dbReference>
<dbReference type="AlphaFoldDB" id="A0AAV5AZ85"/>
<dbReference type="InterPro" id="IPR029024">
    <property type="entry name" value="TerB-like"/>
</dbReference>
<evidence type="ECO:0000313" key="5">
    <source>
        <dbReference type="Proteomes" id="UP001208692"/>
    </source>
</evidence>
<dbReference type="SUPFAM" id="SSF46565">
    <property type="entry name" value="Chaperone J-domain"/>
    <property type="match status" value="1"/>
</dbReference>
<dbReference type="PROSITE" id="PS50076">
    <property type="entry name" value="DNAJ_2"/>
    <property type="match status" value="1"/>
</dbReference>
<protein>
    <submittedName>
        <fullName evidence="2">Molecular chaperone DnaJ</fullName>
    </submittedName>
</protein>
<dbReference type="SMART" id="SM00271">
    <property type="entry name" value="DnaJ"/>
    <property type="match status" value="1"/>
</dbReference>
<dbReference type="CDD" id="cd06257">
    <property type="entry name" value="DnaJ"/>
    <property type="match status" value="1"/>
</dbReference>
<feature type="domain" description="J" evidence="1">
    <location>
        <begin position="183"/>
        <end position="245"/>
    </location>
</feature>
<dbReference type="CDD" id="cd07316">
    <property type="entry name" value="terB_like_DjlA"/>
    <property type="match status" value="1"/>
</dbReference>
<dbReference type="EMBL" id="BQKA01000034">
    <property type="protein sequence ID" value="GJM50897.1"/>
    <property type="molecule type" value="Genomic_DNA"/>
</dbReference>
<accession>A0AAV5AZ85</accession>
<dbReference type="Gene3D" id="1.10.3680.10">
    <property type="entry name" value="TerB-like"/>
    <property type="match status" value="1"/>
</dbReference>
<dbReference type="PRINTS" id="PR00625">
    <property type="entry name" value="JDOMAIN"/>
</dbReference>
<proteinExistence type="predicted"/>
<dbReference type="InterPro" id="IPR050817">
    <property type="entry name" value="DjlA_DnaK_co-chaperone"/>
</dbReference>
<dbReference type="Proteomes" id="UP001208692">
    <property type="component" value="Unassembled WGS sequence"/>
</dbReference>
<reference evidence="2 5" key="1">
    <citation type="submission" date="2021-11" db="EMBL/GenBank/DDBJ databases">
        <title>Draft genome sequence of Capnocytophaga sp. strain KC07075 isolated from cat oral cavity.</title>
        <authorList>
            <person name="Suzuki M."/>
            <person name="Imaoka K."/>
            <person name="Kimura M."/>
            <person name="Morikawa S."/>
            <person name="Maeda K."/>
        </authorList>
    </citation>
    <scope>NUCLEOTIDE SEQUENCE</scope>
    <source>
        <strain evidence="2">KC07075</strain>
        <strain evidence="3 5">KC07079</strain>
    </source>
</reference>
<dbReference type="EMBL" id="BQKB01000049">
    <property type="protein sequence ID" value="GJM53741.1"/>
    <property type="molecule type" value="Genomic_DNA"/>
</dbReference>
<dbReference type="Pfam" id="PF00226">
    <property type="entry name" value="DnaJ"/>
    <property type="match status" value="1"/>
</dbReference>
<comment type="caution">
    <text evidence="2">The sequence shown here is derived from an EMBL/GenBank/DDBJ whole genome shotgun (WGS) entry which is preliminary data.</text>
</comment>
<dbReference type="PANTHER" id="PTHR24074">
    <property type="entry name" value="CO-CHAPERONE PROTEIN DJLA"/>
    <property type="match status" value="1"/>
</dbReference>